<dbReference type="PANTHER" id="PTHR30157">
    <property type="entry name" value="FERRIC REDUCTASE, NADPH-DEPENDENT"/>
    <property type="match status" value="1"/>
</dbReference>
<sequence>MSTRNPRPVVTFPIVLRELTVLRVADVTPGMRRVTLGGEQLRAFQRDGLDLPALRSEGFDDHVKFFFADGDAPPVLPGQNVSSLDWPADARPIAKDYTPVRYDPEAGEIDFDFVRHEGGVASSWAQAVKPGEVTWIAGPKMSHGHPEGVDWLLVIGDETALPAIGRWLAEMPAGTRARVFIEVGEESHRQELPTEADATVTWLTRDGAPAGSTDLLERAVRSMEWLPGEVYVWAAGEAVTLKGIRRHLSAERGVPRERTHITGYWRRTEPDPVAGAGQAEDDAHERLHELTDLAPGFAIRAAVTLGLFDLVRDGVSGPAELARRTGAEPSLLGALLTYLVAIGLLEADSYGHRLTVVSEELVEDDHSSDEYHLGGAQAAMDLSLAGLHHTLRTGGPGYRTAEGLRVAAAMGEDELLAGTARAAVEEEARWVAPGVSGAYDWASVTSLTAGGHGVGTLVNALVKEYPALRVRITALPSELRVLRGEILDTDVAPRVELIPRTGPVPHGGNTVLVSRLLERLADEDAVLALSEAAEALPADGTLLLVEQIRPAAPDEDAALQHLRLACLFGPGLRSQEELEALTERAGLRIRRREDVGWDHRLWVLGPAGGR</sequence>
<dbReference type="InterPro" id="IPR017938">
    <property type="entry name" value="Riboflavin_synthase-like_b-brl"/>
</dbReference>
<keyword evidence="1" id="KW-0489">Methyltransferase</keyword>
<dbReference type="InterPro" id="IPR012967">
    <property type="entry name" value="COMT_dimerisation"/>
</dbReference>
<dbReference type="PROSITE" id="PS51384">
    <property type="entry name" value="FAD_FR"/>
    <property type="match status" value="1"/>
</dbReference>
<dbReference type="PROSITE" id="PS51683">
    <property type="entry name" value="SAM_OMT_II"/>
    <property type="match status" value="1"/>
</dbReference>
<dbReference type="SUPFAM" id="SSF63380">
    <property type="entry name" value="Riboflavin synthase domain-like"/>
    <property type="match status" value="1"/>
</dbReference>
<feature type="domain" description="FAD-binding FR-type" evidence="4">
    <location>
        <begin position="14"/>
        <end position="146"/>
    </location>
</feature>
<dbReference type="AlphaFoldDB" id="A0A5D4I615"/>
<name>A0A5D4I615_9ACTN</name>
<dbReference type="Pfam" id="PF04954">
    <property type="entry name" value="SIP"/>
    <property type="match status" value="1"/>
</dbReference>
<dbReference type="Gene3D" id="1.10.10.10">
    <property type="entry name" value="Winged helix-like DNA-binding domain superfamily/Winged helix DNA-binding domain"/>
    <property type="match status" value="1"/>
</dbReference>
<evidence type="ECO:0000256" key="2">
    <source>
        <dbReference type="ARBA" id="ARBA00022679"/>
    </source>
</evidence>
<dbReference type="InterPro" id="IPR036388">
    <property type="entry name" value="WH-like_DNA-bd_sf"/>
</dbReference>
<dbReference type="Pfam" id="PF08100">
    <property type="entry name" value="Dimerisation"/>
    <property type="match status" value="1"/>
</dbReference>
<dbReference type="GO" id="GO:0008171">
    <property type="term" value="F:O-methyltransferase activity"/>
    <property type="evidence" value="ECO:0007669"/>
    <property type="project" value="InterPro"/>
</dbReference>
<dbReference type="Gene3D" id="3.40.50.150">
    <property type="entry name" value="Vaccinia Virus protein VP39"/>
    <property type="match status" value="1"/>
</dbReference>
<dbReference type="GO" id="GO:0046983">
    <property type="term" value="F:protein dimerization activity"/>
    <property type="evidence" value="ECO:0007669"/>
    <property type="project" value="InterPro"/>
</dbReference>
<dbReference type="Gene3D" id="1.10.287.1350">
    <property type="match status" value="1"/>
</dbReference>
<gene>
    <name evidence="5" type="ORF">FY004_35475</name>
</gene>
<dbReference type="InterPro" id="IPR013113">
    <property type="entry name" value="SIP_FAD-bd"/>
</dbReference>
<dbReference type="InterPro" id="IPR016461">
    <property type="entry name" value="COMT-like"/>
</dbReference>
<dbReference type="GO" id="GO:0016491">
    <property type="term" value="F:oxidoreductase activity"/>
    <property type="evidence" value="ECO:0007669"/>
    <property type="project" value="InterPro"/>
</dbReference>
<keyword evidence="6" id="KW-1185">Reference proteome</keyword>
<evidence type="ECO:0000256" key="3">
    <source>
        <dbReference type="ARBA" id="ARBA00022691"/>
    </source>
</evidence>
<dbReference type="SUPFAM" id="SSF53335">
    <property type="entry name" value="S-adenosyl-L-methionine-dependent methyltransferases"/>
    <property type="match status" value="1"/>
</dbReference>
<evidence type="ECO:0000256" key="1">
    <source>
        <dbReference type="ARBA" id="ARBA00022603"/>
    </source>
</evidence>
<dbReference type="InterPro" id="IPR039374">
    <property type="entry name" value="SIP_fam"/>
</dbReference>
<dbReference type="PANTHER" id="PTHR30157:SF0">
    <property type="entry name" value="NADPH-DEPENDENT FERRIC-CHELATE REDUCTASE"/>
    <property type="match status" value="1"/>
</dbReference>
<protein>
    <submittedName>
        <fullName evidence="5">Phage tail protein</fullName>
    </submittedName>
</protein>
<dbReference type="InterPro" id="IPR039261">
    <property type="entry name" value="FNR_nucleotide-bd"/>
</dbReference>
<keyword evidence="3" id="KW-0949">S-adenosyl-L-methionine</keyword>
<proteinExistence type="predicted"/>
<dbReference type="Proteomes" id="UP000323242">
    <property type="component" value="Unassembled WGS sequence"/>
</dbReference>
<dbReference type="CDD" id="cd06193">
    <property type="entry name" value="siderophore_interacting"/>
    <property type="match status" value="1"/>
</dbReference>
<reference evidence="5 6" key="1">
    <citation type="submission" date="2019-08" db="EMBL/GenBank/DDBJ databases">
        <title>Draft genome for granaticin producer strain Streptomyces parvus C05.</title>
        <authorList>
            <person name="Gonzalez-Pimentel J.L."/>
        </authorList>
    </citation>
    <scope>NUCLEOTIDE SEQUENCE [LARGE SCALE GENOMIC DNA]</scope>
    <source>
        <strain evidence="5 6">C05</strain>
    </source>
</reference>
<dbReference type="InterPro" id="IPR001077">
    <property type="entry name" value="COMT_C"/>
</dbReference>
<dbReference type="GO" id="GO:0032259">
    <property type="term" value="P:methylation"/>
    <property type="evidence" value="ECO:0007669"/>
    <property type="project" value="UniProtKB-KW"/>
</dbReference>
<dbReference type="Pfam" id="PF00891">
    <property type="entry name" value="Methyltransf_2"/>
    <property type="match status" value="1"/>
</dbReference>
<dbReference type="EMBL" id="VSZQ01000332">
    <property type="protein sequence ID" value="TYR47449.1"/>
    <property type="molecule type" value="Genomic_DNA"/>
</dbReference>
<evidence type="ECO:0000313" key="6">
    <source>
        <dbReference type="Proteomes" id="UP000323242"/>
    </source>
</evidence>
<organism evidence="5 6">
    <name type="scientific">Streptomyces parvus</name>
    <dbReference type="NCBI Taxonomy" id="66428"/>
    <lineage>
        <taxon>Bacteria</taxon>
        <taxon>Bacillati</taxon>
        <taxon>Actinomycetota</taxon>
        <taxon>Actinomycetes</taxon>
        <taxon>Kitasatosporales</taxon>
        <taxon>Streptomycetaceae</taxon>
        <taxon>Streptomyces</taxon>
    </lineage>
</organism>
<dbReference type="SUPFAM" id="SSF46785">
    <property type="entry name" value="Winged helix' DNA-binding domain"/>
    <property type="match status" value="1"/>
</dbReference>
<dbReference type="InterPro" id="IPR007037">
    <property type="entry name" value="SIP_rossman_dom"/>
</dbReference>
<dbReference type="Pfam" id="PF08021">
    <property type="entry name" value="FAD_binding_9"/>
    <property type="match status" value="1"/>
</dbReference>
<accession>A0A5D4I615</accession>
<dbReference type="InterPro" id="IPR017927">
    <property type="entry name" value="FAD-bd_FR_type"/>
</dbReference>
<dbReference type="Gene3D" id="2.40.30.10">
    <property type="entry name" value="Translation factors"/>
    <property type="match status" value="1"/>
</dbReference>
<evidence type="ECO:0000259" key="4">
    <source>
        <dbReference type="PROSITE" id="PS51384"/>
    </source>
</evidence>
<comment type="caution">
    <text evidence="5">The sequence shown here is derived from an EMBL/GenBank/DDBJ whole genome shotgun (WGS) entry which is preliminary data.</text>
</comment>
<dbReference type="RefSeq" id="WP_148905017.1">
    <property type="nucleotide sequence ID" value="NZ_VSZQ01000332.1"/>
</dbReference>
<dbReference type="Gene3D" id="3.40.50.80">
    <property type="entry name" value="Nucleotide-binding domain of ferredoxin-NADP reductase (FNR) module"/>
    <property type="match status" value="1"/>
</dbReference>
<dbReference type="InterPro" id="IPR029063">
    <property type="entry name" value="SAM-dependent_MTases_sf"/>
</dbReference>
<dbReference type="InterPro" id="IPR036390">
    <property type="entry name" value="WH_DNA-bd_sf"/>
</dbReference>
<evidence type="ECO:0000313" key="5">
    <source>
        <dbReference type="EMBL" id="TYR47449.1"/>
    </source>
</evidence>
<keyword evidence="2" id="KW-0808">Transferase</keyword>